<dbReference type="eggNOG" id="COG1917">
    <property type="taxonomic scope" value="Bacteria"/>
</dbReference>
<keyword evidence="3" id="KW-0804">Transcription</keyword>
<dbReference type="STRING" id="36745.CLSAP_47890"/>
<dbReference type="HOGENOM" id="CLU_000445_88_6_9"/>
<reference evidence="5 6" key="1">
    <citation type="submission" date="2013-02" db="EMBL/GenBank/DDBJ databases">
        <title>Genome sequence of Clostridium saccharoperbutylacetonicum N1-4(HMT).</title>
        <authorList>
            <person name="Poehlein A."/>
            <person name="Daniel R."/>
        </authorList>
    </citation>
    <scope>NUCLEOTIDE SEQUENCE [LARGE SCALE GENOMIC DNA]</scope>
    <source>
        <strain evidence="6">N1-4(HMT)</strain>
    </source>
</reference>
<dbReference type="CDD" id="cd02208">
    <property type="entry name" value="cupin_RmlC-like"/>
    <property type="match status" value="1"/>
</dbReference>
<feature type="domain" description="HTH araC/xylS-type" evidence="4">
    <location>
        <begin position="182"/>
        <end position="280"/>
    </location>
</feature>
<dbReference type="PATRIC" id="fig|931276.5.peg.5060"/>
<protein>
    <submittedName>
        <fullName evidence="5">Putative transcription regulator, AraC family</fullName>
    </submittedName>
</protein>
<dbReference type="SUPFAM" id="SSF51215">
    <property type="entry name" value="Regulatory protein AraC"/>
    <property type="match status" value="1"/>
</dbReference>
<dbReference type="InterPro" id="IPR009057">
    <property type="entry name" value="Homeodomain-like_sf"/>
</dbReference>
<dbReference type="InterPro" id="IPR018060">
    <property type="entry name" value="HTH_AraC"/>
</dbReference>
<dbReference type="Proteomes" id="UP000011728">
    <property type="component" value="Chromosome"/>
</dbReference>
<evidence type="ECO:0000313" key="6">
    <source>
        <dbReference type="Proteomes" id="UP000011728"/>
    </source>
</evidence>
<dbReference type="PANTHER" id="PTHR43280:SF17">
    <property type="entry name" value="ARAC-TYPE DNA-BINDING DOMAIN-CONTAINING PROTEIN"/>
    <property type="match status" value="1"/>
</dbReference>
<keyword evidence="1" id="KW-0805">Transcription regulation</keyword>
<dbReference type="PANTHER" id="PTHR43280">
    <property type="entry name" value="ARAC-FAMILY TRANSCRIPTIONAL REGULATOR"/>
    <property type="match status" value="1"/>
</dbReference>
<accession>M1LZS0</accession>
<dbReference type="OrthoDB" id="625043at2"/>
<evidence type="ECO:0000256" key="2">
    <source>
        <dbReference type="ARBA" id="ARBA00023125"/>
    </source>
</evidence>
<dbReference type="InterPro" id="IPR013096">
    <property type="entry name" value="Cupin_2"/>
</dbReference>
<organism evidence="5 6">
    <name type="scientific">Clostridium saccharoperbutylacetonicum N1-4(HMT)</name>
    <dbReference type="NCBI Taxonomy" id="931276"/>
    <lineage>
        <taxon>Bacteria</taxon>
        <taxon>Bacillati</taxon>
        <taxon>Bacillota</taxon>
        <taxon>Clostridia</taxon>
        <taxon>Eubacteriales</taxon>
        <taxon>Clostridiaceae</taxon>
        <taxon>Clostridium</taxon>
    </lineage>
</organism>
<dbReference type="PROSITE" id="PS01124">
    <property type="entry name" value="HTH_ARAC_FAMILY_2"/>
    <property type="match status" value="1"/>
</dbReference>
<dbReference type="GO" id="GO:0003700">
    <property type="term" value="F:DNA-binding transcription factor activity"/>
    <property type="evidence" value="ECO:0007669"/>
    <property type="project" value="InterPro"/>
</dbReference>
<dbReference type="GO" id="GO:0043565">
    <property type="term" value="F:sequence-specific DNA binding"/>
    <property type="evidence" value="ECO:0007669"/>
    <property type="project" value="InterPro"/>
</dbReference>
<dbReference type="SUPFAM" id="SSF46689">
    <property type="entry name" value="Homeodomain-like"/>
    <property type="match status" value="2"/>
</dbReference>
<sequence length="294" mass="34151">MFSYNFDQKFEDIFEDNKYPQMVRLCHNYNNPGWTYNYHIHKDATEIVYIADGKAEYTIDMTKYTLEKGQLLILEKGILHSIASDKKEPIDAWTCIINNYKLKAFTDDTRMLFSDMHQIISAGSNENFIKSVMEEISFLCLQKTPSANFICNLLATSLASVVFELLPKEKKSDRKLESSFVRDILIYIGEHYRETITIKQLSEIFHMSPGHISHSFAKEYGISPINYSIDLKMCEAKWLLINTTESLTSISEKIGYDNATHFTNMFIKRLNYSPLEYRKLFSSQNAISESYCNV</sequence>
<evidence type="ECO:0000256" key="1">
    <source>
        <dbReference type="ARBA" id="ARBA00023015"/>
    </source>
</evidence>
<dbReference type="SMART" id="SM00342">
    <property type="entry name" value="HTH_ARAC"/>
    <property type="match status" value="1"/>
</dbReference>
<dbReference type="InterPro" id="IPR037923">
    <property type="entry name" value="HTH-like"/>
</dbReference>
<evidence type="ECO:0000259" key="4">
    <source>
        <dbReference type="PROSITE" id="PS01124"/>
    </source>
</evidence>
<dbReference type="PROSITE" id="PS00041">
    <property type="entry name" value="HTH_ARAC_FAMILY_1"/>
    <property type="match status" value="1"/>
</dbReference>
<dbReference type="InterPro" id="IPR018062">
    <property type="entry name" value="HTH_AraC-typ_CS"/>
</dbReference>
<dbReference type="RefSeq" id="WP_015395078.1">
    <property type="nucleotide sequence ID" value="NC_020291.1"/>
</dbReference>
<dbReference type="KEGG" id="csr:Cspa_c50170"/>
<dbReference type="InterPro" id="IPR014710">
    <property type="entry name" value="RmlC-like_jellyroll"/>
</dbReference>
<keyword evidence="2" id="KW-0238">DNA-binding</keyword>
<gene>
    <name evidence="5" type="ORF">Cspa_c50170</name>
</gene>
<proteinExistence type="predicted"/>
<keyword evidence="6" id="KW-1185">Reference proteome</keyword>
<evidence type="ECO:0000313" key="5">
    <source>
        <dbReference type="EMBL" id="AGF58770.1"/>
    </source>
</evidence>
<name>M1LZS0_9CLOT</name>
<dbReference type="Pfam" id="PF07883">
    <property type="entry name" value="Cupin_2"/>
    <property type="match status" value="1"/>
</dbReference>
<dbReference type="EMBL" id="CP004121">
    <property type="protein sequence ID" value="AGF58770.1"/>
    <property type="molecule type" value="Genomic_DNA"/>
</dbReference>
<evidence type="ECO:0000256" key="3">
    <source>
        <dbReference type="ARBA" id="ARBA00023163"/>
    </source>
</evidence>
<dbReference type="Pfam" id="PF12833">
    <property type="entry name" value="HTH_18"/>
    <property type="match status" value="1"/>
</dbReference>
<dbReference type="Gene3D" id="1.10.10.60">
    <property type="entry name" value="Homeodomain-like"/>
    <property type="match status" value="2"/>
</dbReference>
<dbReference type="AlphaFoldDB" id="M1LZS0"/>
<dbReference type="eggNOG" id="COG2207">
    <property type="taxonomic scope" value="Bacteria"/>
</dbReference>
<dbReference type="Gene3D" id="2.60.120.10">
    <property type="entry name" value="Jelly Rolls"/>
    <property type="match status" value="1"/>
</dbReference>